<evidence type="ECO:0000313" key="2">
    <source>
        <dbReference type="Proteomes" id="UP000001744"/>
    </source>
</evidence>
<evidence type="ECO:0000313" key="1">
    <source>
        <dbReference type="EMBL" id="EEB05340.1"/>
    </source>
</evidence>
<organism evidence="1 2">
    <name type="scientific">Schizosaccharomyces japonicus (strain yFS275 / FY16936)</name>
    <name type="common">Fission yeast</name>
    <dbReference type="NCBI Taxonomy" id="402676"/>
    <lineage>
        <taxon>Eukaryota</taxon>
        <taxon>Fungi</taxon>
        <taxon>Dikarya</taxon>
        <taxon>Ascomycota</taxon>
        <taxon>Taphrinomycotina</taxon>
        <taxon>Schizosaccharomycetes</taxon>
        <taxon>Schizosaccharomycetales</taxon>
        <taxon>Schizosaccharomycetaceae</taxon>
        <taxon>Schizosaccharomyces</taxon>
    </lineage>
</organism>
<name>B6JVD9_SCHJY</name>
<accession>B6JVD9</accession>
<dbReference type="GeneID" id="7049660"/>
<sequence length="102" mass="11953">MTVEEAVPRSSQSAWEKQRERWLQPSEDALQHNVMRPECVPIPESAYLHVYDNLTRKLRPLKKPMKLSVLVSNETNGHFLTNHIRKIPILKKGWIRDGLWPS</sequence>
<dbReference type="Proteomes" id="UP000001744">
    <property type="component" value="Unassembled WGS sequence"/>
</dbReference>
<proteinExistence type="predicted"/>
<dbReference type="HOGENOM" id="CLU_2279104_0_0_1"/>
<gene>
    <name evidence="1" type="ORF">SJAG_00347</name>
</gene>
<dbReference type="EMBL" id="KE651166">
    <property type="protein sequence ID" value="EEB05340.1"/>
    <property type="molecule type" value="Genomic_DNA"/>
</dbReference>
<dbReference type="AlphaFoldDB" id="B6JVD9"/>
<reference evidence="1 2" key="1">
    <citation type="journal article" date="2011" name="Science">
        <title>Comparative functional genomics of the fission yeasts.</title>
        <authorList>
            <person name="Rhind N."/>
            <person name="Chen Z."/>
            <person name="Yassour M."/>
            <person name="Thompson D.A."/>
            <person name="Haas B.J."/>
            <person name="Habib N."/>
            <person name="Wapinski I."/>
            <person name="Roy S."/>
            <person name="Lin M.F."/>
            <person name="Heiman D.I."/>
            <person name="Young S.K."/>
            <person name="Furuya K."/>
            <person name="Guo Y."/>
            <person name="Pidoux A."/>
            <person name="Chen H.M."/>
            <person name="Robbertse B."/>
            <person name="Goldberg J.M."/>
            <person name="Aoki K."/>
            <person name="Bayne E.H."/>
            <person name="Berlin A.M."/>
            <person name="Desjardins C.A."/>
            <person name="Dobbs E."/>
            <person name="Dukaj L."/>
            <person name="Fan L."/>
            <person name="FitzGerald M.G."/>
            <person name="French C."/>
            <person name="Gujja S."/>
            <person name="Hansen K."/>
            <person name="Keifenheim D."/>
            <person name="Levin J.Z."/>
            <person name="Mosher R.A."/>
            <person name="Mueller C.A."/>
            <person name="Pfiffner J."/>
            <person name="Priest M."/>
            <person name="Russ C."/>
            <person name="Smialowska A."/>
            <person name="Swoboda P."/>
            <person name="Sykes S.M."/>
            <person name="Vaughn M."/>
            <person name="Vengrova S."/>
            <person name="Yoder R."/>
            <person name="Zeng Q."/>
            <person name="Allshire R."/>
            <person name="Baulcombe D."/>
            <person name="Birren B.W."/>
            <person name="Brown W."/>
            <person name="Ekwall K."/>
            <person name="Kellis M."/>
            <person name="Leatherwood J."/>
            <person name="Levin H."/>
            <person name="Margalit H."/>
            <person name="Martienssen R."/>
            <person name="Nieduszynski C.A."/>
            <person name="Spatafora J.W."/>
            <person name="Friedman N."/>
            <person name="Dalgaard J.Z."/>
            <person name="Baumann P."/>
            <person name="Niki H."/>
            <person name="Regev A."/>
            <person name="Nusbaum C."/>
        </authorList>
    </citation>
    <scope>NUCLEOTIDE SEQUENCE [LARGE SCALE GENOMIC DNA]</scope>
    <source>
        <strain evidence="2">yFS275 / FY16936</strain>
    </source>
</reference>
<dbReference type="RefSeq" id="XP_002171633.1">
    <property type="nucleotide sequence ID" value="XM_002171597.1"/>
</dbReference>
<dbReference type="JaponicusDB" id="SJAG_00347"/>
<keyword evidence="2" id="KW-1185">Reference proteome</keyword>
<protein>
    <submittedName>
        <fullName evidence="1">Uncharacterized protein</fullName>
    </submittedName>
</protein>
<dbReference type="VEuPathDB" id="FungiDB:SJAG_00347"/>